<keyword evidence="5 7" id="KW-0408">Iron</keyword>
<keyword evidence="2 7" id="KW-0349">Heme</keyword>
<dbReference type="PANTHER" id="PTHR46696:SF1">
    <property type="entry name" value="CYTOCHROME P450 YJIB-RELATED"/>
    <property type="match status" value="1"/>
</dbReference>
<dbReference type="InterPro" id="IPR001128">
    <property type="entry name" value="Cyt_P450"/>
</dbReference>
<evidence type="ECO:0000256" key="4">
    <source>
        <dbReference type="ARBA" id="ARBA00023002"/>
    </source>
</evidence>
<dbReference type="FunFam" id="1.10.630.10:FF:000018">
    <property type="entry name" value="Cytochrome P450 monooxygenase"/>
    <property type="match status" value="1"/>
</dbReference>
<evidence type="ECO:0000256" key="7">
    <source>
        <dbReference type="RuleBase" id="RU000461"/>
    </source>
</evidence>
<organism evidence="8 9">
    <name type="scientific">Streptomyces xanthii</name>
    <dbReference type="NCBI Taxonomy" id="2768069"/>
    <lineage>
        <taxon>Bacteria</taxon>
        <taxon>Bacillati</taxon>
        <taxon>Actinomycetota</taxon>
        <taxon>Actinomycetes</taxon>
        <taxon>Kitasatosporales</taxon>
        <taxon>Streptomycetaceae</taxon>
        <taxon>Streptomyces</taxon>
    </lineage>
</organism>
<accession>A0A7H1BK31</accession>
<dbReference type="Proteomes" id="UP000516428">
    <property type="component" value="Chromosome"/>
</dbReference>
<dbReference type="GO" id="GO:0005506">
    <property type="term" value="F:iron ion binding"/>
    <property type="evidence" value="ECO:0007669"/>
    <property type="project" value="InterPro"/>
</dbReference>
<reference evidence="8 9" key="1">
    <citation type="submission" date="2020-09" db="EMBL/GenBank/DDBJ databases">
        <title>A novel species.</title>
        <authorList>
            <person name="Gao J."/>
        </authorList>
    </citation>
    <scope>NUCLEOTIDE SEQUENCE [LARGE SCALE GENOMIC DNA]</scope>
    <source>
        <strain evidence="8 9">CRXT-Y-14</strain>
    </source>
</reference>
<evidence type="ECO:0000256" key="3">
    <source>
        <dbReference type="ARBA" id="ARBA00022723"/>
    </source>
</evidence>
<evidence type="ECO:0000313" key="8">
    <source>
        <dbReference type="EMBL" id="QNS09086.1"/>
    </source>
</evidence>
<dbReference type="GO" id="GO:0016705">
    <property type="term" value="F:oxidoreductase activity, acting on paired donors, with incorporation or reduction of molecular oxygen"/>
    <property type="evidence" value="ECO:0007669"/>
    <property type="project" value="InterPro"/>
</dbReference>
<gene>
    <name evidence="8" type="ORF">IAG42_33875</name>
</gene>
<dbReference type="PRINTS" id="PR00385">
    <property type="entry name" value="P450"/>
</dbReference>
<evidence type="ECO:0000313" key="9">
    <source>
        <dbReference type="Proteomes" id="UP000516428"/>
    </source>
</evidence>
<dbReference type="GO" id="GO:0004497">
    <property type="term" value="F:monooxygenase activity"/>
    <property type="evidence" value="ECO:0007669"/>
    <property type="project" value="UniProtKB-KW"/>
</dbReference>
<name>A0A7H1BK31_9ACTN</name>
<dbReference type="EMBL" id="CP061281">
    <property type="protein sequence ID" value="QNS09086.1"/>
    <property type="molecule type" value="Genomic_DNA"/>
</dbReference>
<dbReference type="GO" id="GO:0020037">
    <property type="term" value="F:heme binding"/>
    <property type="evidence" value="ECO:0007669"/>
    <property type="project" value="InterPro"/>
</dbReference>
<dbReference type="SUPFAM" id="SSF48264">
    <property type="entry name" value="Cytochrome P450"/>
    <property type="match status" value="1"/>
</dbReference>
<comment type="similarity">
    <text evidence="1 7">Belongs to the cytochrome P450 family.</text>
</comment>
<protein>
    <submittedName>
        <fullName evidence="8">Cytochrome P450</fullName>
    </submittedName>
</protein>
<dbReference type="InterPro" id="IPR036396">
    <property type="entry name" value="Cyt_P450_sf"/>
</dbReference>
<dbReference type="InterPro" id="IPR017972">
    <property type="entry name" value="Cyt_P450_CS"/>
</dbReference>
<dbReference type="InterPro" id="IPR002397">
    <property type="entry name" value="Cyt_P450_B"/>
</dbReference>
<proteinExistence type="inferred from homology"/>
<dbReference type="PRINTS" id="PR00359">
    <property type="entry name" value="BP450"/>
</dbReference>
<dbReference type="AlphaFoldDB" id="A0A7H1BK31"/>
<dbReference type="Pfam" id="PF00067">
    <property type="entry name" value="p450"/>
    <property type="match status" value="1"/>
</dbReference>
<keyword evidence="4 7" id="KW-0560">Oxidoreductase</keyword>
<evidence type="ECO:0000256" key="2">
    <source>
        <dbReference type="ARBA" id="ARBA00022617"/>
    </source>
</evidence>
<sequence length="387" mass="41839">MPSGLVAWSVTRGAVAKRLLTHPQVSKDARRSWPGYRPWAVPWLAAWVDVVSMFTSDGADHQRLKALVGRAFTARRIAAMRPAVERIVDDLLDGMEAAAPGSVVDLRARFAYPVPTRVICDLFGVPAEQRPEMLRVIDSVLDHSVSDAEAAKNRDAMFAAMHALIAAKRSAPGSDMTSVLLAAQEEDGDRLGEDELVSTLILMIGAGSETAVSLIGHAVVELLAHPDQLAVAVADPGRWDDVTEETLRKHPPIMHLPLRYATADIALGDGVTIAAGDLVLIGFGAHGRDPGVNHDPDRFSIDREDREHLAFGHGIHHCLGAPLARLEARVALPALFARFPHLRLAADPDALRQPSFIGNDYRTLPVHLRPAADEAPDHPQNGARPGR</sequence>
<dbReference type="PANTHER" id="PTHR46696">
    <property type="entry name" value="P450, PUTATIVE (EUROFUNG)-RELATED"/>
    <property type="match status" value="1"/>
</dbReference>
<keyword evidence="3 7" id="KW-0479">Metal-binding</keyword>
<evidence type="ECO:0000256" key="5">
    <source>
        <dbReference type="ARBA" id="ARBA00023004"/>
    </source>
</evidence>
<dbReference type="Gene3D" id="1.10.630.10">
    <property type="entry name" value="Cytochrome P450"/>
    <property type="match status" value="1"/>
</dbReference>
<evidence type="ECO:0000256" key="1">
    <source>
        <dbReference type="ARBA" id="ARBA00010617"/>
    </source>
</evidence>
<dbReference type="PROSITE" id="PS00086">
    <property type="entry name" value="CYTOCHROME_P450"/>
    <property type="match status" value="1"/>
</dbReference>
<keyword evidence="9" id="KW-1185">Reference proteome</keyword>
<evidence type="ECO:0000256" key="6">
    <source>
        <dbReference type="ARBA" id="ARBA00023033"/>
    </source>
</evidence>
<keyword evidence="6 7" id="KW-0503">Monooxygenase</keyword>
<dbReference type="KEGG" id="sxn:IAG42_33875"/>
<dbReference type="CDD" id="cd11029">
    <property type="entry name" value="CYP107-like"/>
    <property type="match status" value="1"/>
</dbReference>